<keyword evidence="6" id="KW-1185">Reference proteome</keyword>
<proteinExistence type="inferred from homology"/>
<evidence type="ECO:0000259" key="4">
    <source>
        <dbReference type="Pfam" id="PF13458"/>
    </source>
</evidence>
<evidence type="ECO:0000313" key="6">
    <source>
        <dbReference type="Proteomes" id="UP001357452"/>
    </source>
</evidence>
<dbReference type="InterPro" id="IPR051010">
    <property type="entry name" value="BCAA_transport"/>
</dbReference>
<evidence type="ECO:0000313" key="5">
    <source>
        <dbReference type="EMBL" id="MEE6188178.1"/>
    </source>
</evidence>
<feature type="domain" description="Leucine-binding protein" evidence="4">
    <location>
        <begin position="64"/>
        <end position="357"/>
    </location>
</feature>
<dbReference type="Proteomes" id="UP001357452">
    <property type="component" value="Unassembled WGS sequence"/>
</dbReference>
<dbReference type="InterPro" id="IPR028081">
    <property type="entry name" value="Leu-bd"/>
</dbReference>
<evidence type="ECO:0000256" key="1">
    <source>
        <dbReference type="ARBA" id="ARBA00010062"/>
    </source>
</evidence>
<reference evidence="5 6" key="1">
    <citation type="submission" date="2024-01" db="EMBL/GenBank/DDBJ databases">
        <title>Niabella digestum sp. nov., isolated from waste digestion system.</title>
        <authorList>
            <person name="Zhang L."/>
        </authorList>
    </citation>
    <scope>NUCLEOTIDE SEQUENCE [LARGE SCALE GENOMIC DNA]</scope>
    <source>
        <strain evidence="5 6">A18</strain>
    </source>
</reference>
<comment type="similarity">
    <text evidence="1">Belongs to the leucine-binding protein family.</text>
</comment>
<dbReference type="PANTHER" id="PTHR30483:SF6">
    <property type="entry name" value="PERIPLASMIC BINDING PROTEIN OF ABC TRANSPORTER FOR NATURAL AMINO ACIDS"/>
    <property type="match status" value="1"/>
</dbReference>
<accession>A0ABU7RJL1</accession>
<evidence type="ECO:0000256" key="3">
    <source>
        <dbReference type="SAM" id="SignalP"/>
    </source>
</evidence>
<dbReference type="RefSeq" id="WP_330975584.1">
    <property type="nucleotide sequence ID" value="NZ_JAZGLY010000009.1"/>
</dbReference>
<feature type="signal peptide" evidence="3">
    <location>
        <begin position="1"/>
        <end position="21"/>
    </location>
</feature>
<protein>
    <submittedName>
        <fullName evidence="5">ABC transporter substrate-binding protein</fullName>
    </submittedName>
</protein>
<dbReference type="Gene3D" id="3.40.50.2300">
    <property type="match status" value="2"/>
</dbReference>
<evidence type="ECO:0000256" key="2">
    <source>
        <dbReference type="ARBA" id="ARBA00022729"/>
    </source>
</evidence>
<comment type="caution">
    <text evidence="5">The sequence shown here is derived from an EMBL/GenBank/DDBJ whole genome shotgun (WGS) entry which is preliminary data.</text>
</comment>
<dbReference type="CDD" id="cd06268">
    <property type="entry name" value="PBP1_ABC_transporter_LIVBP-like"/>
    <property type="match status" value="1"/>
</dbReference>
<gene>
    <name evidence="5" type="ORF">V2H41_12930</name>
</gene>
<organism evidence="5 6">
    <name type="scientific">Niabella digestorum</name>
    <dbReference type="NCBI Taxonomy" id="3117701"/>
    <lineage>
        <taxon>Bacteria</taxon>
        <taxon>Pseudomonadati</taxon>
        <taxon>Bacteroidota</taxon>
        <taxon>Chitinophagia</taxon>
        <taxon>Chitinophagales</taxon>
        <taxon>Chitinophagaceae</taxon>
        <taxon>Niabella</taxon>
    </lineage>
</organism>
<sequence>MKRLFSVAIALLAGLFAIAQAPSTTRHKMAIFTPLYLDEAFDAAGNYKYSGKNFPTQSIKGLEFYHGVLLAIDSLNKQNIPLDVYVYDTKSSRETIEQQFSKCAADGVELILANCTIAELSKLARLGADKKITVLNATVPNDANTSDNPYFVVLNPTLQTQIEGLYNYLKSNYVGKEITFITRNMQSEKYIKDAFEKLNKYYNEAVKLKFRPVNDEIALKALGTTTQPTQAGVYVVGSLDTEFGHNVLKQFATNSNNYASLTVIGMPTWENLKLSSSDYKGVEIIYSTPFYHAGNNPAAKAIVDYYNKKMYARPSDLVFRAYGLTYRFGKLLNQYGKDINNNLAAKIESVFFDFDIQPVYLNGKIRNYENKKLYFLKYKDGNLIAVN</sequence>
<dbReference type="Pfam" id="PF13458">
    <property type="entry name" value="Peripla_BP_6"/>
    <property type="match status" value="1"/>
</dbReference>
<feature type="chain" id="PRO_5046119789" evidence="3">
    <location>
        <begin position="22"/>
        <end position="387"/>
    </location>
</feature>
<name>A0ABU7RJL1_9BACT</name>
<dbReference type="EMBL" id="JAZGLY010000009">
    <property type="protein sequence ID" value="MEE6188178.1"/>
    <property type="molecule type" value="Genomic_DNA"/>
</dbReference>
<dbReference type="SUPFAM" id="SSF53822">
    <property type="entry name" value="Periplasmic binding protein-like I"/>
    <property type="match status" value="1"/>
</dbReference>
<keyword evidence="2 3" id="KW-0732">Signal</keyword>
<dbReference type="InterPro" id="IPR028082">
    <property type="entry name" value="Peripla_BP_I"/>
</dbReference>
<dbReference type="PANTHER" id="PTHR30483">
    <property type="entry name" value="LEUCINE-SPECIFIC-BINDING PROTEIN"/>
    <property type="match status" value="1"/>
</dbReference>